<protein>
    <recommendedName>
        <fullName evidence="1">SCP domain-containing protein</fullName>
    </recommendedName>
</protein>
<sequence length="344" mass="35945">MMEVIVAQPFLPDLRRVAALWLICSALSACGGGGGDTQPSASSNSSESAATPVISTAFGPINTSNRAEVMAHYYNDFLTLQATPFSWTGNVSQCNAGDTPLNYKNAVVKLVNYYRAMAGLPGDVTLSLDLSAEAQQAALMMDANSALSHEPPTTWLCYSAAGATAAGSSDLSLGTPSLNQGIGGIRLYITDQGITTLGHRRWVLYSRLAVVGSGDTPRADALWVVGNDGPAYTPANGIAWPPAGYLPLDDHLFVPATMQWSFSYPGADFSTASVSMTDDSGQPISLSGAGQLDAGYADNTIGWNISGTGWNRAPADTTLHVTVSNVLINGVAQSFSYTVTFVSP</sequence>
<comment type="caution">
    <text evidence="2">The sequence shown here is derived from an EMBL/GenBank/DDBJ whole genome shotgun (WGS) entry which is preliminary data.</text>
</comment>
<keyword evidence="3" id="KW-1185">Reference proteome</keyword>
<organism evidence="2 3">
    <name type="scientific">Silvimonas terrae</name>
    <dbReference type="NCBI Taxonomy" id="300266"/>
    <lineage>
        <taxon>Bacteria</taxon>
        <taxon>Pseudomonadati</taxon>
        <taxon>Pseudomonadota</taxon>
        <taxon>Betaproteobacteria</taxon>
        <taxon>Neisseriales</taxon>
        <taxon>Chitinibacteraceae</taxon>
        <taxon>Silvimonas</taxon>
    </lineage>
</organism>
<accession>A0A840RGS5</accession>
<dbReference type="Pfam" id="PF00188">
    <property type="entry name" value="CAP"/>
    <property type="match status" value="1"/>
</dbReference>
<dbReference type="AlphaFoldDB" id="A0A840RGS5"/>
<name>A0A840RGS5_9NEIS</name>
<dbReference type="Gene3D" id="3.40.33.10">
    <property type="entry name" value="CAP"/>
    <property type="match status" value="1"/>
</dbReference>
<dbReference type="InterPro" id="IPR035940">
    <property type="entry name" value="CAP_sf"/>
</dbReference>
<evidence type="ECO:0000313" key="3">
    <source>
        <dbReference type="Proteomes" id="UP000543030"/>
    </source>
</evidence>
<dbReference type="EMBL" id="JACHHN010000004">
    <property type="protein sequence ID" value="MBB5191630.1"/>
    <property type="molecule type" value="Genomic_DNA"/>
</dbReference>
<dbReference type="SUPFAM" id="SSF55797">
    <property type="entry name" value="PR-1-like"/>
    <property type="match status" value="1"/>
</dbReference>
<reference evidence="2 3" key="1">
    <citation type="submission" date="2020-08" db="EMBL/GenBank/DDBJ databases">
        <title>Genomic Encyclopedia of Type Strains, Phase IV (KMG-IV): sequencing the most valuable type-strain genomes for metagenomic binning, comparative biology and taxonomic classification.</title>
        <authorList>
            <person name="Goeker M."/>
        </authorList>
    </citation>
    <scope>NUCLEOTIDE SEQUENCE [LARGE SCALE GENOMIC DNA]</scope>
    <source>
        <strain evidence="2 3">DSM 18233</strain>
    </source>
</reference>
<proteinExistence type="predicted"/>
<gene>
    <name evidence="2" type="ORF">HNQ50_002360</name>
</gene>
<evidence type="ECO:0000259" key="1">
    <source>
        <dbReference type="Pfam" id="PF00188"/>
    </source>
</evidence>
<evidence type="ECO:0000313" key="2">
    <source>
        <dbReference type="EMBL" id="MBB5191630.1"/>
    </source>
</evidence>
<feature type="domain" description="SCP" evidence="1">
    <location>
        <begin position="109"/>
        <end position="214"/>
    </location>
</feature>
<dbReference type="InterPro" id="IPR014044">
    <property type="entry name" value="CAP_dom"/>
</dbReference>
<dbReference type="RefSeq" id="WP_184100835.1">
    <property type="nucleotide sequence ID" value="NZ_JACHHN010000004.1"/>
</dbReference>
<dbReference type="Proteomes" id="UP000543030">
    <property type="component" value="Unassembled WGS sequence"/>
</dbReference>